<protein>
    <submittedName>
        <fullName evidence="2">Uncharacterized protein</fullName>
    </submittedName>
</protein>
<dbReference type="AlphaFoldDB" id="A0A2T2NPN0"/>
<sequence>MASRPGSTLSSSLLGAQCRAGTMKGSGRPRQRASHGLMDPAVGGMVVPTEMSLSATKSTEEEEMAVTWRLRTRRDGVLGAQESGAGLSVAWRRGRVEEEDADRTSCAVCSLGGANRVIWLWRSVHESLEVGAREGIRTVDSQLLRWWSGGGRELEPWRRVLLWAFRDADGGY</sequence>
<name>A0A2T2NPN0_CORCC</name>
<evidence type="ECO:0000313" key="3">
    <source>
        <dbReference type="Proteomes" id="UP000240883"/>
    </source>
</evidence>
<dbReference type="EMBL" id="KZ678135">
    <property type="protein sequence ID" value="PSN67340.1"/>
    <property type="molecule type" value="Genomic_DNA"/>
</dbReference>
<reference evidence="2 3" key="1">
    <citation type="journal article" date="2018" name="Front. Microbiol.">
        <title>Genome-Wide Analysis of Corynespora cassiicola Leaf Fall Disease Putative Effectors.</title>
        <authorList>
            <person name="Lopez D."/>
            <person name="Ribeiro S."/>
            <person name="Label P."/>
            <person name="Fumanal B."/>
            <person name="Venisse J.S."/>
            <person name="Kohler A."/>
            <person name="de Oliveira R.R."/>
            <person name="Labutti K."/>
            <person name="Lipzen A."/>
            <person name="Lail K."/>
            <person name="Bauer D."/>
            <person name="Ohm R.A."/>
            <person name="Barry K.W."/>
            <person name="Spatafora J."/>
            <person name="Grigoriev I.V."/>
            <person name="Martin F.M."/>
            <person name="Pujade-Renaud V."/>
        </authorList>
    </citation>
    <scope>NUCLEOTIDE SEQUENCE [LARGE SCALE GENOMIC DNA]</scope>
    <source>
        <strain evidence="2 3">Philippines</strain>
    </source>
</reference>
<evidence type="ECO:0000313" key="2">
    <source>
        <dbReference type="EMBL" id="PSN67340.1"/>
    </source>
</evidence>
<organism evidence="2 3">
    <name type="scientific">Corynespora cassiicola Philippines</name>
    <dbReference type="NCBI Taxonomy" id="1448308"/>
    <lineage>
        <taxon>Eukaryota</taxon>
        <taxon>Fungi</taxon>
        <taxon>Dikarya</taxon>
        <taxon>Ascomycota</taxon>
        <taxon>Pezizomycotina</taxon>
        <taxon>Dothideomycetes</taxon>
        <taxon>Pleosporomycetidae</taxon>
        <taxon>Pleosporales</taxon>
        <taxon>Corynesporascaceae</taxon>
        <taxon>Corynespora</taxon>
    </lineage>
</organism>
<proteinExistence type="predicted"/>
<accession>A0A2T2NPN0</accession>
<feature type="region of interest" description="Disordered" evidence="1">
    <location>
        <begin position="20"/>
        <end position="40"/>
    </location>
</feature>
<dbReference type="Proteomes" id="UP000240883">
    <property type="component" value="Unassembled WGS sequence"/>
</dbReference>
<keyword evidence="3" id="KW-1185">Reference proteome</keyword>
<gene>
    <name evidence="2" type="ORF">BS50DRAFT_389659</name>
</gene>
<evidence type="ECO:0000256" key="1">
    <source>
        <dbReference type="SAM" id="MobiDB-lite"/>
    </source>
</evidence>